<evidence type="ECO:0000313" key="3">
    <source>
        <dbReference type="Proteomes" id="UP000189443"/>
    </source>
</evidence>
<evidence type="ECO:0000313" key="2">
    <source>
        <dbReference type="EMBL" id="AQS72274.1"/>
    </source>
</evidence>
<accession>A0A1S6JKI3</accession>
<keyword evidence="3" id="KW-1185">Reference proteome</keyword>
<dbReference type="KEGG" id="spac:B1H29_27420"/>
<dbReference type="InterPro" id="IPR045924">
    <property type="entry name" value="DUF6343"/>
</dbReference>
<evidence type="ECO:0000256" key="1">
    <source>
        <dbReference type="SAM" id="Phobius"/>
    </source>
</evidence>
<gene>
    <name evidence="2" type="ORF">B1H29_27420</name>
</gene>
<keyword evidence="1" id="KW-0812">Transmembrane</keyword>
<keyword evidence="1" id="KW-0472">Membrane</keyword>
<sequence>MRHRQVEQYVGQVVGVRQDGSVQWHGSFPPRRLPEYVFHRSGDPMRTGSEPTTARSALRARFWLCVWGLVWAIFGTAAFALAGRPGWALACGLLWLVVTVDLTVILRHIRQGPHYQPGPDIPPYRPPGS</sequence>
<organism evidence="2 3">
    <name type="scientific">Streptomyces pactum</name>
    <dbReference type="NCBI Taxonomy" id="68249"/>
    <lineage>
        <taxon>Bacteria</taxon>
        <taxon>Bacillati</taxon>
        <taxon>Actinomycetota</taxon>
        <taxon>Actinomycetes</taxon>
        <taxon>Kitasatosporales</taxon>
        <taxon>Streptomycetaceae</taxon>
        <taxon>Streptomyces</taxon>
    </lineage>
</organism>
<reference evidence="2 3" key="1">
    <citation type="submission" date="2017-02" db="EMBL/GenBank/DDBJ databases">
        <title>Streptomyces pactum ACT12 Genome sequencing and assembly.</title>
        <authorList>
            <person name="Xue Q."/>
            <person name="Yan X."/>
            <person name="Jia L."/>
            <person name="Yan H."/>
        </authorList>
    </citation>
    <scope>NUCLEOTIDE SEQUENCE [LARGE SCALE GENOMIC DNA]</scope>
    <source>
        <strain evidence="2 3">ACT12</strain>
    </source>
</reference>
<keyword evidence="1" id="KW-1133">Transmembrane helix</keyword>
<dbReference type="EMBL" id="CP019724">
    <property type="protein sequence ID" value="AQS72274.1"/>
    <property type="molecule type" value="Genomic_DNA"/>
</dbReference>
<name>A0A1S6JKI3_9ACTN</name>
<dbReference type="Proteomes" id="UP000189443">
    <property type="component" value="Chromosome"/>
</dbReference>
<feature type="transmembrane region" description="Helical" evidence="1">
    <location>
        <begin position="62"/>
        <end position="81"/>
    </location>
</feature>
<feature type="transmembrane region" description="Helical" evidence="1">
    <location>
        <begin position="87"/>
        <end position="106"/>
    </location>
</feature>
<protein>
    <submittedName>
        <fullName evidence="2">Uncharacterized protein</fullName>
    </submittedName>
</protein>
<dbReference type="AlphaFoldDB" id="A0A1S6JKI3"/>
<dbReference type="Pfam" id="PF19870">
    <property type="entry name" value="DUF6343"/>
    <property type="match status" value="1"/>
</dbReference>
<proteinExistence type="predicted"/>